<keyword evidence="2" id="KW-1185">Reference proteome</keyword>
<dbReference type="SUPFAM" id="SSF159501">
    <property type="entry name" value="EreA/ChaN-like"/>
    <property type="match status" value="1"/>
</dbReference>
<proteinExistence type="predicted"/>
<sequence>MKNRTIFAFVMWIIMILVLSACSNSGTQSDISTLPTQSSGQIYLYGEIHGNENILDKKFELWYEKYHNQGMRHLFIESAYFTAEFLNIWMKADNNEILDAIYRDWSGTLAQNPKVREFYKKIKKHCPETIFHGTDIGHQYHTTGQRFLEYLRNNNLETSHQYLLAQEAIDQGKHFYRNHDRVYRENKMVENFIREFDKLSGESIMGSYGAAHTGLEAMNYTNSVPSMANQLKEYYGDIIHSKDLSYLAMVIEPYRVDIIEVLGKEYEAMYFGKVDISAFSKDYAYREFWRLENAYDDFMDRPKTGYVLPYDNYPMLVETGQIFVIDYTKTDGSVMRMYYRSDGYVWNNKTLTEGFIVE</sequence>
<dbReference type="EMBL" id="WBZC01000062">
    <property type="protein sequence ID" value="KAB3530927.1"/>
    <property type="molecule type" value="Genomic_DNA"/>
</dbReference>
<protein>
    <recommendedName>
        <fullName evidence="3">Erythromycin esterase family protein</fullName>
    </recommendedName>
</protein>
<dbReference type="OrthoDB" id="1957142at2"/>
<accession>A0A6I0EX05</accession>
<evidence type="ECO:0000313" key="2">
    <source>
        <dbReference type="Proteomes" id="UP000432715"/>
    </source>
</evidence>
<evidence type="ECO:0008006" key="3">
    <source>
        <dbReference type="Google" id="ProtNLM"/>
    </source>
</evidence>
<dbReference type="AlphaFoldDB" id="A0A6I0EX05"/>
<reference evidence="1 2" key="1">
    <citation type="submission" date="2019-10" db="EMBL/GenBank/DDBJ databases">
        <title>Alkaliphilus serpentinus sp. nov. and Alkaliphilus pronyensis sp. nov., two novel anaerobic alkaliphilic species isolated from the serpentinized-hosted hydrothermal field of the Prony Bay (New Caledonia).</title>
        <authorList>
            <person name="Postec A."/>
        </authorList>
    </citation>
    <scope>NUCLEOTIDE SEQUENCE [LARGE SCALE GENOMIC DNA]</scope>
    <source>
        <strain evidence="1 2">LacV</strain>
    </source>
</reference>
<comment type="caution">
    <text evidence="1">The sequence shown here is derived from an EMBL/GenBank/DDBJ whole genome shotgun (WGS) entry which is preliminary data.</text>
</comment>
<organism evidence="1 2">
    <name type="scientific">Alkaliphilus pronyensis</name>
    <dbReference type="NCBI Taxonomy" id="1482732"/>
    <lineage>
        <taxon>Bacteria</taxon>
        <taxon>Bacillati</taxon>
        <taxon>Bacillota</taxon>
        <taxon>Clostridia</taxon>
        <taxon>Peptostreptococcales</taxon>
        <taxon>Natronincolaceae</taxon>
        <taxon>Alkaliphilus</taxon>
    </lineage>
</organism>
<dbReference type="RefSeq" id="WP_151862144.1">
    <property type="nucleotide sequence ID" value="NZ_WBZC01000062.1"/>
</dbReference>
<dbReference type="Proteomes" id="UP000432715">
    <property type="component" value="Unassembled WGS sequence"/>
</dbReference>
<gene>
    <name evidence="1" type="ORF">F8154_13485</name>
</gene>
<dbReference type="PROSITE" id="PS51257">
    <property type="entry name" value="PROKAR_LIPOPROTEIN"/>
    <property type="match status" value="1"/>
</dbReference>
<name>A0A6I0EX05_9FIRM</name>
<evidence type="ECO:0000313" key="1">
    <source>
        <dbReference type="EMBL" id="KAB3530927.1"/>
    </source>
</evidence>